<dbReference type="GO" id="GO:0046872">
    <property type="term" value="F:metal ion binding"/>
    <property type="evidence" value="ECO:0007669"/>
    <property type="project" value="UniProtKB-KW"/>
</dbReference>
<name>D8LVI5_BLAHO</name>
<evidence type="ECO:0000256" key="3">
    <source>
        <dbReference type="ARBA" id="ARBA00022723"/>
    </source>
</evidence>
<dbReference type="GO" id="GO:0020037">
    <property type="term" value="F:heme binding"/>
    <property type="evidence" value="ECO:0007669"/>
    <property type="project" value="InterPro"/>
</dbReference>
<comment type="similarity">
    <text evidence="6">Belongs to the DyP-type peroxidase family.</text>
</comment>
<evidence type="ECO:0000256" key="1">
    <source>
        <dbReference type="ARBA" id="ARBA00001970"/>
    </source>
</evidence>
<dbReference type="InterPro" id="IPR048328">
    <property type="entry name" value="Dyp_perox_C"/>
</dbReference>
<keyword evidence="5" id="KW-0408">Iron</keyword>
<keyword evidence="4" id="KW-0560">Oxidoreductase</keyword>
<dbReference type="Pfam" id="PF20628">
    <property type="entry name" value="Dyp_perox_C"/>
    <property type="match status" value="1"/>
</dbReference>
<dbReference type="GO" id="GO:0005829">
    <property type="term" value="C:cytosol"/>
    <property type="evidence" value="ECO:0007669"/>
    <property type="project" value="TreeGrafter"/>
</dbReference>
<dbReference type="OrthoDB" id="76259at2759"/>
<dbReference type="SUPFAM" id="SSF54909">
    <property type="entry name" value="Dimeric alpha+beta barrel"/>
    <property type="match status" value="1"/>
</dbReference>
<dbReference type="Proteomes" id="UP000008312">
    <property type="component" value="Unassembled WGS sequence"/>
</dbReference>
<protein>
    <submittedName>
        <fullName evidence="9">TyrA protein</fullName>
    </submittedName>
</protein>
<dbReference type="InterPro" id="IPR006314">
    <property type="entry name" value="Dyp_peroxidase"/>
</dbReference>
<reference evidence="9" key="1">
    <citation type="submission" date="2010-02" db="EMBL/GenBank/DDBJ databases">
        <title>Sequencing and annotation of the Blastocystis hominis genome.</title>
        <authorList>
            <person name="Wincker P."/>
        </authorList>
    </citation>
    <scope>NUCLEOTIDE SEQUENCE</scope>
    <source>
        <strain evidence="9">Singapore isolate B</strain>
    </source>
</reference>
<dbReference type="EMBL" id="FN668638">
    <property type="protein sequence ID" value="CBK19824.2"/>
    <property type="molecule type" value="Genomic_DNA"/>
</dbReference>
<evidence type="ECO:0000313" key="9">
    <source>
        <dbReference type="EMBL" id="CBK19824.2"/>
    </source>
</evidence>
<dbReference type="InParanoid" id="D8LVI5"/>
<dbReference type="InterPro" id="IPR048327">
    <property type="entry name" value="Dyp_perox_N"/>
</dbReference>
<keyword evidence="10" id="KW-1185">Reference proteome</keyword>
<organism evidence="9">
    <name type="scientific">Blastocystis hominis</name>
    <dbReference type="NCBI Taxonomy" id="12968"/>
    <lineage>
        <taxon>Eukaryota</taxon>
        <taxon>Sar</taxon>
        <taxon>Stramenopiles</taxon>
        <taxon>Bigyra</taxon>
        <taxon>Opalozoa</taxon>
        <taxon>Opalinata</taxon>
        <taxon>Blastocystidae</taxon>
        <taxon>Blastocystis</taxon>
    </lineage>
</organism>
<feature type="domain" description="Dyp-type peroxidase N-terminal" evidence="7">
    <location>
        <begin position="84"/>
        <end position="164"/>
    </location>
</feature>
<sequence>MLSIASKRVLRVALARPFSVEAQKVCQSGILPEGNNSAYFGIYNLNYERVATPEGRQQLIDAVKGFDGLLKETSSDLKTKIVGCVSFGKKAWSTLCEGKDSLKGTGDKLIDFPGYGIAPATQTDLYIHIHSKKDFATFEAAKLIIDSFNKESPIMKVFDEKNGFVYKDSRDLTGFIDGTENPHGPQPRISAGLDSNGASYCIVQRFVHNLPKWNKVSVSEQEQVIGRTKLDSVQLSPVPHNSHVGRSDVKENGKGLKIVRQSLPYGIAGSEKGLWFTAYCHDLHNIIEIERSIYGERDGVSDRLMEFITPVTGSFFFTPSLNDLNKL</sequence>
<evidence type="ECO:0000256" key="2">
    <source>
        <dbReference type="ARBA" id="ARBA00022559"/>
    </source>
</evidence>
<dbReference type="OMA" id="WDRVPID"/>
<accession>D8LVI5</accession>
<gene>
    <name evidence="9" type="ORF">GSBLH_T00000238001</name>
</gene>
<dbReference type="AlphaFoldDB" id="D8LVI5"/>
<evidence type="ECO:0000256" key="6">
    <source>
        <dbReference type="ARBA" id="ARBA00025737"/>
    </source>
</evidence>
<evidence type="ECO:0000256" key="5">
    <source>
        <dbReference type="ARBA" id="ARBA00023004"/>
    </source>
</evidence>
<dbReference type="GeneID" id="24917555"/>
<evidence type="ECO:0000259" key="7">
    <source>
        <dbReference type="Pfam" id="PF04261"/>
    </source>
</evidence>
<dbReference type="RefSeq" id="XP_012893872.1">
    <property type="nucleotide sequence ID" value="XM_013038418.1"/>
</dbReference>
<keyword evidence="3" id="KW-0479">Metal-binding</keyword>
<evidence type="ECO:0000256" key="4">
    <source>
        <dbReference type="ARBA" id="ARBA00023002"/>
    </source>
</evidence>
<dbReference type="PANTHER" id="PTHR30521">
    <property type="entry name" value="DEFERROCHELATASE/PEROXIDASE"/>
    <property type="match status" value="1"/>
</dbReference>
<dbReference type="Pfam" id="PF04261">
    <property type="entry name" value="Dyp_perox_N"/>
    <property type="match status" value="1"/>
</dbReference>
<evidence type="ECO:0000313" key="10">
    <source>
        <dbReference type="Proteomes" id="UP000008312"/>
    </source>
</evidence>
<evidence type="ECO:0000259" key="8">
    <source>
        <dbReference type="Pfam" id="PF20628"/>
    </source>
</evidence>
<feature type="domain" description="Dyp-type peroxidase C-terminal" evidence="8">
    <location>
        <begin position="168"/>
        <end position="321"/>
    </location>
</feature>
<dbReference type="PANTHER" id="PTHR30521:SF0">
    <property type="entry name" value="DYP-TYPE PEROXIDASE FAMILY PROTEIN"/>
    <property type="match status" value="1"/>
</dbReference>
<dbReference type="PROSITE" id="PS51404">
    <property type="entry name" value="DYP_PEROXIDASE"/>
    <property type="match status" value="1"/>
</dbReference>
<proteinExistence type="inferred from homology"/>
<dbReference type="NCBIfam" id="TIGR01413">
    <property type="entry name" value="Dyp_perox_fam"/>
    <property type="match status" value="1"/>
</dbReference>
<keyword evidence="2" id="KW-0575">Peroxidase</keyword>
<comment type="cofactor">
    <cofactor evidence="1">
        <name>heme b</name>
        <dbReference type="ChEBI" id="CHEBI:60344"/>
    </cofactor>
</comment>
<dbReference type="InterPro" id="IPR011008">
    <property type="entry name" value="Dimeric_a/b-barrel"/>
</dbReference>
<dbReference type="GO" id="GO:0004601">
    <property type="term" value="F:peroxidase activity"/>
    <property type="evidence" value="ECO:0007669"/>
    <property type="project" value="UniProtKB-KW"/>
</dbReference>